<comment type="caution">
    <text evidence="8">The sequence shown here is derived from an EMBL/GenBank/DDBJ whole genome shotgun (WGS) entry which is preliminary data.</text>
</comment>
<dbReference type="EC" id="3.1.3.25" evidence="7"/>
<dbReference type="PANTHER" id="PTHR20854:SF4">
    <property type="entry name" value="INOSITOL-1-MONOPHOSPHATASE-RELATED"/>
    <property type="match status" value="1"/>
</dbReference>
<protein>
    <recommendedName>
        <fullName evidence="7">Inositol-1-monophosphatase</fullName>
        <ecNumber evidence="7">3.1.3.25</ecNumber>
    </recommendedName>
</protein>
<comment type="catalytic activity">
    <reaction evidence="1 7">
        <text>a myo-inositol phosphate + H2O = myo-inositol + phosphate</text>
        <dbReference type="Rhea" id="RHEA:24056"/>
        <dbReference type="ChEBI" id="CHEBI:15377"/>
        <dbReference type="ChEBI" id="CHEBI:17268"/>
        <dbReference type="ChEBI" id="CHEBI:43474"/>
        <dbReference type="ChEBI" id="CHEBI:84139"/>
        <dbReference type="EC" id="3.1.3.25"/>
    </reaction>
</comment>
<evidence type="ECO:0000313" key="8">
    <source>
        <dbReference type="EMBL" id="MFC4295314.1"/>
    </source>
</evidence>
<accession>A0ABV8RPW8</accession>
<evidence type="ECO:0000256" key="1">
    <source>
        <dbReference type="ARBA" id="ARBA00001033"/>
    </source>
</evidence>
<dbReference type="InterPro" id="IPR033942">
    <property type="entry name" value="IMPase"/>
</dbReference>
<sequence>MAAISGLVRVMERAARKAGQRLRRDFGEVEHLQVSRKGPADFVSKAEQAAERTIYDELLAARPDWGFLLEEAGEIKGDPTKPRWVVDPLDGTSNFLHSIPHFAISIAAQEPRADGKGWGDVIAVIVYQPITDESFWAEKSRGAWLQDRRLRVSARRNLDDALIATGTPYAGHGNIAEWDSIFRAIAPEVAGVRRFGAASLDLAWVAAGRFDGFWESDLSPWDTAAGGLLVREAGGFISDYRGRSMPIAHETVVASNDALYAKLSKLIAGALR</sequence>
<reference evidence="9" key="1">
    <citation type="journal article" date="2019" name="Int. J. Syst. Evol. Microbiol.">
        <title>The Global Catalogue of Microorganisms (GCM) 10K type strain sequencing project: providing services to taxonomists for standard genome sequencing and annotation.</title>
        <authorList>
            <consortium name="The Broad Institute Genomics Platform"/>
            <consortium name="The Broad Institute Genome Sequencing Center for Infectious Disease"/>
            <person name="Wu L."/>
            <person name="Ma J."/>
        </authorList>
    </citation>
    <scope>NUCLEOTIDE SEQUENCE [LARGE SCALE GENOMIC DNA]</scope>
    <source>
        <strain evidence="9">CGMCC 1.12989</strain>
    </source>
</reference>
<dbReference type="PROSITE" id="PS00630">
    <property type="entry name" value="IMP_2"/>
    <property type="match status" value="1"/>
</dbReference>
<comment type="cofactor">
    <cofactor evidence="2 7">
        <name>Mg(2+)</name>
        <dbReference type="ChEBI" id="CHEBI:18420"/>
    </cofactor>
</comment>
<evidence type="ECO:0000256" key="4">
    <source>
        <dbReference type="ARBA" id="ARBA00022723"/>
    </source>
</evidence>
<keyword evidence="9" id="KW-1185">Reference proteome</keyword>
<name>A0ABV8RPW8_9SPHN</name>
<evidence type="ECO:0000313" key="9">
    <source>
        <dbReference type="Proteomes" id="UP001595828"/>
    </source>
</evidence>
<dbReference type="PANTHER" id="PTHR20854">
    <property type="entry name" value="INOSITOL MONOPHOSPHATASE"/>
    <property type="match status" value="1"/>
</dbReference>
<evidence type="ECO:0000256" key="5">
    <source>
        <dbReference type="ARBA" id="ARBA00022801"/>
    </source>
</evidence>
<evidence type="ECO:0000256" key="2">
    <source>
        <dbReference type="ARBA" id="ARBA00001946"/>
    </source>
</evidence>
<dbReference type="Gene3D" id="3.30.540.10">
    <property type="entry name" value="Fructose-1,6-Bisphosphatase, subunit A, domain 1"/>
    <property type="match status" value="1"/>
</dbReference>
<evidence type="ECO:0000256" key="3">
    <source>
        <dbReference type="ARBA" id="ARBA00009759"/>
    </source>
</evidence>
<dbReference type="PRINTS" id="PR00377">
    <property type="entry name" value="IMPHPHTASES"/>
</dbReference>
<dbReference type="GO" id="GO:0016787">
    <property type="term" value="F:hydrolase activity"/>
    <property type="evidence" value="ECO:0007669"/>
    <property type="project" value="UniProtKB-KW"/>
</dbReference>
<dbReference type="SUPFAM" id="SSF56655">
    <property type="entry name" value="Carbohydrate phosphatase"/>
    <property type="match status" value="1"/>
</dbReference>
<evidence type="ECO:0000256" key="6">
    <source>
        <dbReference type="ARBA" id="ARBA00022842"/>
    </source>
</evidence>
<dbReference type="Pfam" id="PF00459">
    <property type="entry name" value="Inositol_P"/>
    <property type="match status" value="1"/>
</dbReference>
<comment type="similarity">
    <text evidence="3 7">Belongs to the inositol monophosphatase superfamily.</text>
</comment>
<dbReference type="InterPro" id="IPR020550">
    <property type="entry name" value="Inositol_monophosphatase_CS"/>
</dbReference>
<dbReference type="PRINTS" id="PR01959">
    <property type="entry name" value="SBIMPHPHTASE"/>
</dbReference>
<dbReference type="InterPro" id="IPR022337">
    <property type="entry name" value="Inositol_monophosphatase_SuhB"/>
</dbReference>
<dbReference type="PROSITE" id="PS00629">
    <property type="entry name" value="IMP_1"/>
    <property type="match status" value="1"/>
</dbReference>
<dbReference type="InterPro" id="IPR000760">
    <property type="entry name" value="Inositol_monophosphatase-like"/>
</dbReference>
<dbReference type="RefSeq" id="WP_379538794.1">
    <property type="nucleotide sequence ID" value="NZ_JBHSDR010000006.1"/>
</dbReference>
<dbReference type="Proteomes" id="UP001595828">
    <property type="component" value="Unassembled WGS sequence"/>
</dbReference>
<keyword evidence="6 7" id="KW-0460">Magnesium</keyword>
<gene>
    <name evidence="8" type="ORF">ACFO0A_09630</name>
</gene>
<evidence type="ECO:0000256" key="7">
    <source>
        <dbReference type="RuleBase" id="RU364068"/>
    </source>
</evidence>
<dbReference type="InterPro" id="IPR020583">
    <property type="entry name" value="Inositol_monoP_metal-BS"/>
</dbReference>
<dbReference type="CDD" id="cd01639">
    <property type="entry name" value="IMPase"/>
    <property type="match status" value="1"/>
</dbReference>
<keyword evidence="5 7" id="KW-0378">Hydrolase</keyword>
<proteinExistence type="inferred from homology"/>
<keyword evidence="4 7" id="KW-0479">Metal-binding</keyword>
<dbReference type="Gene3D" id="3.40.190.80">
    <property type="match status" value="1"/>
</dbReference>
<organism evidence="8 9">
    <name type="scientific">Novosphingobium tardum</name>
    <dbReference type="NCBI Taxonomy" id="1538021"/>
    <lineage>
        <taxon>Bacteria</taxon>
        <taxon>Pseudomonadati</taxon>
        <taxon>Pseudomonadota</taxon>
        <taxon>Alphaproteobacteria</taxon>
        <taxon>Sphingomonadales</taxon>
        <taxon>Sphingomonadaceae</taxon>
        <taxon>Novosphingobium</taxon>
    </lineage>
</organism>
<dbReference type="EMBL" id="JBHSDR010000006">
    <property type="protein sequence ID" value="MFC4295314.1"/>
    <property type="molecule type" value="Genomic_DNA"/>
</dbReference>